<evidence type="ECO:0000256" key="4">
    <source>
        <dbReference type="ARBA" id="ARBA00022475"/>
    </source>
</evidence>
<sequence>MSANKVTNSLILLLMVVCFSALVDLSFALQCQEDDEDCREKFMHPTIPEHKLKRRFAAEEVLTEYWLNKGERFVAYKDATAEKPVRNKAQNIIFFLGDGMSLATLAATRVYLGGEEKSLSFESFADTGLAKTYALDRLVPDSACSATAFLCGVKANYGTIGVSGHVKRGDCEASKNTTYYVDSIAKWALEAKRSVGFVTTSKVTDATPAALYAHTADRDWENDKKVKNDCGQNSGISDIALQLMQGEVGKRLKVIMGGGKSQLIDEDLYEEGKRKDGRNLIQEFLNENPNNMFVENREDLLAVNTLSTKRLLGLFNDGHMKYNLKALDSKKNKQPSLSEMTEKAIKLLRANNNNGYFLFVEAGRIDTAHHNNNAKLALDETAQLSEAVELARRLTDMDNTLIVVSSDHSHTMSISGYAQRGNDITKLASLGEDELPYMTLSYANGPGFKKFYNTKKNYREDPRNILAAHKEEDYDLEFPATAPMESETHGGEDVPVYASGPWSDLFSGVYEQSTLPYLMAYAGCFGPGEKAC</sequence>
<dbReference type="Gene3D" id="3.40.720.10">
    <property type="entry name" value="Alkaline Phosphatase, subunit A"/>
    <property type="match status" value="1"/>
</dbReference>
<comment type="caution">
    <text evidence="18">The sequence shown here is derived from an EMBL/GenBank/DDBJ whole genome shotgun (WGS) entry which is preliminary data.</text>
</comment>
<keyword evidence="9 14" id="KW-0460">Magnesium</keyword>
<evidence type="ECO:0000256" key="1">
    <source>
        <dbReference type="ARBA" id="ARBA00004609"/>
    </source>
</evidence>
<comment type="catalytic activity">
    <reaction evidence="16">
        <text>a phosphate monoester + H2O = an alcohol + phosphate</text>
        <dbReference type="Rhea" id="RHEA:15017"/>
        <dbReference type="ChEBI" id="CHEBI:15377"/>
        <dbReference type="ChEBI" id="CHEBI:30879"/>
        <dbReference type="ChEBI" id="CHEBI:43474"/>
        <dbReference type="ChEBI" id="CHEBI:67140"/>
        <dbReference type="EC" id="3.1.3.1"/>
    </reaction>
</comment>
<evidence type="ECO:0000256" key="2">
    <source>
        <dbReference type="ARBA" id="ARBA00005984"/>
    </source>
</evidence>
<feature type="active site" description="Phosphoserine intermediate" evidence="13">
    <location>
        <position position="142"/>
    </location>
</feature>
<evidence type="ECO:0000313" key="19">
    <source>
        <dbReference type="Proteomes" id="UP000037069"/>
    </source>
</evidence>
<evidence type="ECO:0000256" key="8">
    <source>
        <dbReference type="ARBA" id="ARBA00022833"/>
    </source>
</evidence>
<keyword evidence="12" id="KW-0449">Lipoprotein</keyword>
<dbReference type="PANTHER" id="PTHR11596">
    <property type="entry name" value="ALKALINE PHOSPHATASE"/>
    <property type="match status" value="1"/>
</dbReference>
<feature type="binding site" evidence="14">
    <location>
        <position position="98"/>
    </location>
    <ligand>
        <name>Zn(2+)</name>
        <dbReference type="ChEBI" id="CHEBI:29105"/>
        <label>2</label>
    </ligand>
</feature>
<dbReference type="EC" id="3.1.3.1" evidence="3 16"/>
<dbReference type="FunFam" id="3.40.720.10:FF:000008">
    <property type="entry name" value="Alkaline phosphatase"/>
    <property type="match status" value="1"/>
</dbReference>
<keyword evidence="19" id="KW-1185">Reference proteome</keyword>
<evidence type="ECO:0000256" key="11">
    <source>
        <dbReference type="ARBA" id="ARBA00023180"/>
    </source>
</evidence>
<dbReference type="Proteomes" id="UP000037069">
    <property type="component" value="Unassembled WGS sequence"/>
</dbReference>
<evidence type="ECO:0000256" key="9">
    <source>
        <dbReference type="ARBA" id="ARBA00022842"/>
    </source>
</evidence>
<comment type="cofactor">
    <cofactor evidence="14">
        <name>Zn(2+)</name>
        <dbReference type="ChEBI" id="CHEBI:29105"/>
    </cofactor>
    <text evidence="14">Binds 2 Zn(2+) ions.</text>
</comment>
<dbReference type="AlphaFoldDB" id="A0A0L0C0K7"/>
<feature type="signal peptide" evidence="17">
    <location>
        <begin position="1"/>
        <end position="28"/>
    </location>
</feature>
<dbReference type="PANTHER" id="PTHR11596:SF85">
    <property type="entry name" value="ALKALINE PHOSPHATASE-RELATED"/>
    <property type="match status" value="1"/>
</dbReference>
<evidence type="ECO:0000256" key="5">
    <source>
        <dbReference type="ARBA" id="ARBA00022622"/>
    </source>
</evidence>
<protein>
    <recommendedName>
        <fullName evidence="3 16">Alkaline phosphatase</fullName>
        <ecNumber evidence="3 16">3.1.3.1</ecNumber>
    </recommendedName>
</protein>
<evidence type="ECO:0000256" key="3">
    <source>
        <dbReference type="ARBA" id="ARBA00012647"/>
    </source>
</evidence>
<dbReference type="InterPro" id="IPR001952">
    <property type="entry name" value="Alkaline_phosphatase"/>
</dbReference>
<dbReference type="SMART" id="SM00098">
    <property type="entry name" value="alkPPc"/>
    <property type="match status" value="1"/>
</dbReference>
<evidence type="ECO:0000313" key="18">
    <source>
        <dbReference type="EMBL" id="KNC25843.1"/>
    </source>
</evidence>
<comment type="cofactor">
    <cofactor evidence="14">
        <name>Mg(2+)</name>
        <dbReference type="ChEBI" id="CHEBI:18420"/>
    </cofactor>
    <text evidence="14">Binds 1 Mg(2+) ion.</text>
</comment>
<dbReference type="CDD" id="cd16012">
    <property type="entry name" value="ALP"/>
    <property type="match status" value="1"/>
</dbReference>
<keyword evidence="10" id="KW-0472">Membrane</keyword>
<feature type="binding site" evidence="14">
    <location>
        <position position="408"/>
    </location>
    <ligand>
        <name>Zn(2+)</name>
        <dbReference type="ChEBI" id="CHEBI:29105"/>
        <label>2</label>
    </ligand>
</feature>
<evidence type="ECO:0000256" key="14">
    <source>
        <dbReference type="PIRSR" id="PIRSR601952-2"/>
    </source>
</evidence>
<feature type="binding site" evidence="14">
    <location>
        <position position="366"/>
    </location>
    <ligand>
        <name>Zn(2+)</name>
        <dbReference type="ChEBI" id="CHEBI:29105"/>
        <label>2</label>
    </ligand>
</feature>
<reference evidence="18 19" key="1">
    <citation type="journal article" date="2015" name="Nat. Commun.">
        <title>Lucilia cuprina genome unlocks parasitic fly biology to underpin future interventions.</title>
        <authorList>
            <person name="Anstead C.A."/>
            <person name="Korhonen P.K."/>
            <person name="Young N.D."/>
            <person name="Hall R.S."/>
            <person name="Jex A.R."/>
            <person name="Murali S.C."/>
            <person name="Hughes D.S."/>
            <person name="Lee S.F."/>
            <person name="Perry T."/>
            <person name="Stroehlein A.J."/>
            <person name="Ansell B.R."/>
            <person name="Breugelmans B."/>
            <person name="Hofmann A."/>
            <person name="Qu J."/>
            <person name="Dugan S."/>
            <person name="Lee S.L."/>
            <person name="Chao H."/>
            <person name="Dinh H."/>
            <person name="Han Y."/>
            <person name="Doddapaneni H.V."/>
            <person name="Worley K.C."/>
            <person name="Muzny D.M."/>
            <person name="Ioannidis P."/>
            <person name="Waterhouse R.M."/>
            <person name="Zdobnov E.M."/>
            <person name="James P.J."/>
            <person name="Bagnall N.H."/>
            <person name="Kotze A.C."/>
            <person name="Gibbs R.A."/>
            <person name="Richards S."/>
            <person name="Batterham P."/>
            <person name="Gasser R.B."/>
        </authorList>
    </citation>
    <scope>NUCLEOTIDE SEQUENCE [LARGE SCALE GENOMIC DNA]</scope>
    <source>
        <strain evidence="18 19">LS</strain>
        <tissue evidence="18">Full body</tissue>
    </source>
</reference>
<keyword evidence="5" id="KW-0336">GPI-anchor</keyword>
<dbReference type="STRING" id="7375.A0A0L0C0K7"/>
<comment type="similarity">
    <text evidence="2 15">Belongs to the alkaline phosphatase family.</text>
</comment>
<dbReference type="GO" id="GO:0004035">
    <property type="term" value="F:alkaline phosphatase activity"/>
    <property type="evidence" value="ECO:0007669"/>
    <property type="project" value="UniProtKB-EC"/>
</dbReference>
<evidence type="ECO:0000256" key="17">
    <source>
        <dbReference type="SAM" id="SignalP"/>
    </source>
</evidence>
<dbReference type="SUPFAM" id="SSF53649">
    <property type="entry name" value="Alkaline phosphatase-like"/>
    <property type="match status" value="1"/>
</dbReference>
<dbReference type="InterPro" id="IPR018299">
    <property type="entry name" value="Alkaline_phosphatase_AS"/>
</dbReference>
<feature type="binding site" evidence="14">
    <location>
        <position position="407"/>
    </location>
    <ligand>
        <name>Zn(2+)</name>
        <dbReference type="ChEBI" id="CHEBI:29105"/>
        <label>2</label>
    </ligand>
</feature>
<organism evidence="18 19">
    <name type="scientific">Lucilia cuprina</name>
    <name type="common">Green bottle fly</name>
    <name type="synonym">Australian sheep blowfly</name>
    <dbReference type="NCBI Taxonomy" id="7375"/>
    <lineage>
        <taxon>Eukaryota</taxon>
        <taxon>Metazoa</taxon>
        <taxon>Ecdysozoa</taxon>
        <taxon>Arthropoda</taxon>
        <taxon>Hexapoda</taxon>
        <taxon>Insecta</taxon>
        <taxon>Pterygota</taxon>
        <taxon>Neoptera</taxon>
        <taxon>Endopterygota</taxon>
        <taxon>Diptera</taxon>
        <taxon>Brachycera</taxon>
        <taxon>Muscomorpha</taxon>
        <taxon>Oestroidea</taxon>
        <taxon>Calliphoridae</taxon>
        <taxon>Luciliinae</taxon>
        <taxon>Lucilia</taxon>
    </lineage>
</organism>
<feature type="binding site" evidence="14">
    <location>
        <position position="207"/>
    </location>
    <ligand>
        <name>Mg(2+)</name>
        <dbReference type="ChEBI" id="CHEBI:18420"/>
    </ligand>
</feature>
<feature type="binding site" evidence="14">
    <location>
        <position position="205"/>
    </location>
    <ligand>
        <name>Mg(2+)</name>
        <dbReference type="ChEBI" id="CHEBI:18420"/>
    </ligand>
</feature>
<feature type="binding site" evidence="14">
    <location>
        <position position="370"/>
    </location>
    <ligand>
        <name>Zn(2+)</name>
        <dbReference type="ChEBI" id="CHEBI:29105"/>
        <label>2</label>
    </ligand>
</feature>
<evidence type="ECO:0000256" key="15">
    <source>
        <dbReference type="RuleBase" id="RU003946"/>
    </source>
</evidence>
<keyword evidence="8 14" id="KW-0862">Zinc</keyword>
<feature type="chain" id="PRO_5005535593" description="Alkaline phosphatase" evidence="17">
    <location>
        <begin position="29"/>
        <end position="532"/>
    </location>
</feature>
<feature type="binding site" evidence="14">
    <location>
        <position position="361"/>
    </location>
    <ligand>
        <name>Mg(2+)</name>
        <dbReference type="ChEBI" id="CHEBI:18420"/>
    </ligand>
</feature>
<dbReference type="GO" id="GO:0005886">
    <property type="term" value="C:plasma membrane"/>
    <property type="evidence" value="ECO:0007669"/>
    <property type="project" value="UniProtKB-SubCell"/>
</dbReference>
<keyword evidence="6 14" id="KW-0479">Metal-binding</keyword>
<keyword evidence="17" id="KW-0732">Signal</keyword>
<dbReference type="PROSITE" id="PS00123">
    <property type="entry name" value="ALKALINE_PHOSPHATASE"/>
    <property type="match status" value="1"/>
</dbReference>
<keyword evidence="7 16" id="KW-0378">Hydrolase</keyword>
<keyword evidence="4" id="KW-1003">Cell membrane</keyword>
<dbReference type="GO" id="GO:0098552">
    <property type="term" value="C:side of membrane"/>
    <property type="evidence" value="ECO:0007669"/>
    <property type="project" value="UniProtKB-KW"/>
</dbReference>
<feature type="binding site" evidence="14">
    <location>
        <position position="489"/>
    </location>
    <ligand>
        <name>Zn(2+)</name>
        <dbReference type="ChEBI" id="CHEBI:29105"/>
        <label>2</label>
    </ligand>
</feature>
<evidence type="ECO:0000256" key="13">
    <source>
        <dbReference type="PIRSR" id="PIRSR601952-1"/>
    </source>
</evidence>
<evidence type="ECO:0000256" key="7">
    <source>
        <dbReference type="ARBA" id="ARBA00022801"/>
    </source>
</evidence>
<gene>
    <name evidence="18" type="ORF">FF38_08180</name>
</gene>
<name>A0A0L0C0K7_LUCCU</name>
<dbReference type="OMA" id="MESETHG"/>
<accession>A0A0L0C0K7</accession>
<evidence type="ECO:0000256" key="6">
    <source>
        <dbReference type="ARBA" id="ARBA00022723"/>
    </source>
</evidence>
<proteinExistence type="inferred from homology"/>
<keyword evidence="11" id="KW-0325">Glycoprotein</keyword>
<comment type="subcellular location">
    <subcellularLocation>
        <location evidence="1">Cell membrane</location>
        <topology evidence="1">Lipid-anchor</topology>
        <topology evidence="1">GPI-anchor</topology>
    </subcellularLocation>
</comment>
<feature type="binding site" evidence="14">
    <location>
        <position position="98"/>
    </location>
    <ligand>
        <name>Mg(2+)</name>
        <dbReference type="ChEBI" id="CHEBI:18420"/>
    </ligand>
</feature>
<dbReference type="Pfam" id="PF00245">
    <property type="entry name" value="Alk_phosphatase"/>
    <property type="match status" value="1"/>
</dbReference>
<dbReference type="OrthoDB" id="5818554at2759"/>
<dbReference type="GO" id="GO:0046872">
    <property type="term" value="F:metal ion binding"/>
    <property type="evidence" value="ECO:0007669"/>
    <property type="project" value="UniProtKB-KW"/>
</dbReference>
<evidence type="ECO:0000256" key="10">
    <source>
        <dbReference type="ARBA" id="ARBA00023136"/>
    </source>
</evidence>
<dbReference type="PRINTS" id="PR00113">
    <property type="entry name" value="ALKPHPHTASE"/>
</dbReference>
<dbReference type="EMBL" id="JRES01001065">
    <property type="protein sequence ID" value="KNC25843.1"/>
    <property type="molecule type" value="Genomic_DNA"/>
</dbReference>
<evidence type="ECO:0000256" key="16">
    <source>
        <dbReference type="RuleBase" id="RU003947"/>
    </source>
</evidence>
<evidence type="ECO:0000256" key="12">
    <source>
        <dbReference type="ARBA" id="ARBA00023288"/>
    </source>
</evidence>
<dbReference type="InterPro" id="IPR017850">
    <property type="entry name" value="Alkaline_phosphatase_core_sf"/>
</dbReference>